<evidence type="ECO:0000313" key="3">
    <source>
        <dbReference type="Proteomes" id="UP000823775"/>
    </source>
</evidence>
<comment type="caution">
    <text evidence="2">The sequence shown here is derived from an EMBL/GenBank/DDBJ whole genome shotgun (WGS) entry which is preliminary data.</text>
</comment>
<protein>
    <submittedName>
        <fullName evidence="2">Uncharacterized protein</fullName>
    </submittedName>
</protein>
<keyword evidence="3" id="KW-1185">Reference proteome</keyword>
<feature type="region of interest" description="Disordered" evidence="1">
    <location>
        <begin position="1"/>
        <end position="103"/>
    </location>
</feature>
<feature type="compositionally biased region" description="Acidic residues" evidence="1">
    <location>
        <begin position="66"/>
        <end position="78"/>
    </location>
</feature>
<accession>A0ABS8VLH4</accession>
<sequence length="163" mass="18224">MCLTGTMTSTGNKKQEEAAAWKEIAKRRHPRDESKSDSSSGLDVHYNIETSDESLVVPLGQKEGNDDAEESGDDDSEAEMSGNKDNAAEKSDDQVDEFDPATTLEARSERWFVQVSRDMYYAGVAFNEKGNPSHSIQEEPKIQINALNEVPKLKRLIEGYNMY</sequence>
<evidence type="ECO:0000256" key="1">
    <source>
        <dbReference type="SAM" id="MobiDB-lite"/>
    </source>
</evidence>
<feature type="compositionally biased region" description="Polar residues" evidence="1">
    <location>
        <begin position="1"/>
        <end position="12"/>
    </location>
</feature>
<dbReference type="EMBL" id="JACEIK010005494">
    <property type="protein sequence ID" value="MCE0481644.1"/>
    <property type="molecule type" value="Genomic_DNA"/>
</dbReference>
<feature type="compositionally biased region" description="Basic and acidic residues" evidence="1">
    <location>
        <begin position="13"/>
        <end position="36"/>
    </location>
</feature>
<evidence type="ECO:0000313" key="2">
    <source>
        <dbReference type="EMBL" id="MCE0481644.1"/>
    </source>
</evidence>
<organism evidence="2 3">
    <name type="scientific">Datura stramonium</name>
    <name type="common">Jimsonweed</name>
    <name type="synonym">Common thornapple</name>
    <dbReference type="NCBI Taxonomy" id="4076"/>
    <lineage>
        <taxon>Eukaryota</taxon>
        <taxon>Viridiplantae</taxon>
        <taxon>Streptophyta</taxon>
        <taxon>Embryophyta</taxon>
        <taxon>Tracheophyta</taxon>
        <taxon>Spermatophyta</taxon>
        <taxon>Magnoliopsida</taxon>
        <taxon>eudicotyledons</taxon>
        <taxon>Gunneridae</taxon>
        <taxon>Pentapetalae</taxon>
        <taxon>asterids</taxon>
        <taxon>lamiids</taxon>
        <taxon>Solanales</taxon>
        <taxon>Solanaceae</taxon>
        <taxon>Solanoideae</taxon>
        <taxon>Datureae</taxon>
        <taxon>Datura</taxon>
    </lineage>
</organism>
<name>A0ABS8VLH4_DATST</name>
<gene>
    <name evidence="2" type="ORF">HAX54_039532</name>
</gene>
<reference evidence="2 3" key="1">
    <citation type="journal article" date="2021" name="BMC Genomics">
        <title>Datura genome reveals duplications of psychoactive alkaloid biosynthetic genes and high mutation rate following tissue culture.</title>
        <authorList>
            <person name="Rajewski A."/>
            <person name="Carter-House D."/>
            <person name="Stajich J."/>
            <person name="Litt A."/>
        </authorList>
    </citation>
    <scope>NUCLEOTIDE SEQUENCE [LARGE SCALE GENOMIC DNA]</scope>
    <source>
        <strain evidence="2">AR-01</strain>
    </source>
</reference>
<dbReference type="Proteomes" id="UP000823775">
    <property type="component" value="Unassembled WGS sequence"/>
</dbReference>
<proteinExistence type="predicted"/>